<protein>
    <submittedName>
        <fullName evidence="2">Flagellar hook-length control protein FliK</fullName>
    </submittedName>
</protein>
<name>A0A1W1E203_9ZZZZ</name>
<keyword evidence="2" id="KW-0282">Flagellum</keyword>
<keyword evidence="1" id="KW-0812">Transmembrane</keyword>
<evidence type="ECO:0000256" key="1">
    <source>
        <dbReference type="SAM" id="Phobius"/>
    </source>
</evidence>
<keyword evidence="2" id="KW-0966">Cell projection</keyword>
<sequence length="91" mass="9758">MDDLIVGANNANSGGGKSYVVFGKTDNTAVNLSTIASDTGGFVINGTNQSGGSGFFSRDVNCGGFVCLFFFFLFLCFFVFWLVWGLCCVFF</sequence>
<feature type="transmembrane region" description="Helical" evidence="1">
    <location>
        <begin position="63"/>
        <end position="90"/>
    </location>
</feature>
<dbReference type="EMBL" id="FPHZ01000101">
    <property type="protein sequence ID" value="SFV87881.1"/>
    <property type="molecule type" value="Genomic_DNA"/>
</dbReference>
<dbReference type="InterPro" id="IPR028994">
    <property type="entry name" value="Integrin_alpha_N"/>
</dbReference>
<keyword evidence="1" id="KW-1133">Transmembrane helix</keyword>
<dbReference type="AlphaFoldDB" id="A0A1W1E203"/>
<dbReference type="Gene3D" id="2.130.10.130">
    <property type="entry name" value="Integrin alpha, N-terminal"/>
    <property type="match status" value="1"/>
</dbReference>
<gene>
    <name evidence="2" type="ORF">MNB_SUP05-SYMBIONT-5-306</name>
</gene>
<keyword evidence="2" id="KW-0969">Cilium</keyword>
<organism evidence="2">
    <name type="scientific">hydrothermal vent metagenome</name>
    <dbReference type="NCBI Taxonomy" id="652676"/>
    <lineage>
        <taxon>unclassified sequences</taxon>
        <taxon>metagenomes</taxon>
        <taxon>ecological metagenomes</taxon>
    </lineage>
</organism>
<accession>A0A1W1E203</accession>
<reference evidence="2" key="1">
    <citation type="submission" date="2016-10" db="EMBL/GenBank/DDBJ databases">
        <authorList>
            <person name="de Groot N.N."/>
        </authorList>
    </citation>
    <scope>NUCLEOTIDE SEQUENCE</scope>
</reference>
<evidence type="ECO:0000313" key="2">
    <source>
        <dbReference type="EMBL" id="SFV87881.1"/>
    </source>
</evidence>
<keyword evidence="1" id="KW-0472">Membrane</keyword>
<proteinExistence type="predicted"/>